<gene>
    <name evidence="1" type="ORF">SAMN05443639_11385</name>
</gene>
<name>A0A1I0KR15_9BACT</name>
<protein>
    <recommendedName>
        <fullName evidence="3">Peptidase family C25</fullName>
    </recommendedName>
</protein>
<evidence type="ECO:0000313" key="1">
    <source>
        <dbReference type="EMBL" id="SEU27978.1"/>
    </source>
</evidence>
<sequence length="467" mass="50887">MTLNLLMAHADDGNPVLQEALPVEALREAPIEPLEIPERLWNHIADQNLLTKQRWGVVAPKGPSGDLLLKLIAPLREKRAHDQGGVPVRIYRVNPGMDAPSSMRWKHQCFWSEDVDEEERPRYLLILGGLKEVSLELQQALATSAYVGRLAFDSEAGYQAYVSKVLHWERAQARESKARLLLYTAQDGSDAILQGHADLITPCLDACLSHSSTANALHLSDGSQAPGQALLTRAATPEPSILLSVSHGLGRPPNGWSSGDSQRALQGALRLPGQARLTGADLMSGAFLPGGVWFCFACFSAGTPAHSLYTPWVRQLAKTHSQMARVLASLPQPLGEEPFIAALPQAVLANPDGPLAVIGHVDLAWTLSFSAHGQRTTSRFFGVLRALAQGHRAGPSLMALQHFFNEMNMSLTARDSHAALETDRGRKVFASEQDHAYLWLQRQDLMGFILLGDPAVRLPVSLPPEES</sequence>
<evidence type="ECO:0008006" key="3">
    <source>
        <dbReference type="Google" id="ProtNLM"/>
    </source>
</evidence>
<proteinExistence type="predicted"/>
<reference evidence="2" key="1">
    <citation type="submission" date="2016-10" db="EMBL/GenBank/DDBJ databases">
        <authorList>
            <person name="Varghese N."/>
            <person name="Submissions S."/>
        </authorList>
    </citation>
    <scope>NUCLEOTIDE SEQUENCE [LARGE SCALE GENOMIC DNA]</scope>
    <source>
        <strain evidence="2">DSM 16858</strain>
    </source>
</reference>
<evidence type="ECO:0000313" key="2">
    <source>
        <dbReference type="Proteomes" id="UP000199181"/>
    </source>
</evidence>
<keyword evidence="2" id="KW-1185">Reference proteome</keyword>
<dbReference type="RefSeq" id="WP_093524214.1">
    <property type="nucleotide sequence ID" value="NZ_FOIJ01000013.1"/>
</dbReference>
<organism evidence="1 2">
    <name type="scientific">Stigmatella erecta</name>
    <dbReference type="NCBI Taxonomy" id="83460"/>
    <lineage>
        <taxon>Bacteria</taxon>
        <taxon>Pseudomonadati</taxon>
        <taxon>Myxococcota</taxon>
        <taxon>Myxococcia</taxon>
        <taxon>Myxococcales</taxon>
        <taxon>Cystobacterineae</taxon>
        <taxon>Archangiaceae</taxon>
        <taxon>Stigmatella</taxon>
    </lineage>
</organism>
<dbReference type="AlphaFoldDB" id="A0A1I0KR15"/>
<accession>A0A1I0KR15</accession>
<dbReference type="EMBL" id="FOIJ01000013">
    <property type="protein sequence ID" value="SEU27978.1"/>
    <property type="molecule type" value="Genomic_DNA"/>
</dbReference>
<dbReference type="Proteomes" id="UP000199181">
    <property type="component" value="Unassembled WGS sequence"/>
</dbReference>